<evidence type="ECO:0000313" key="2">
    <source>
        <dbReference type="EMBL" id="GCE28817.1"/>
    </source>
</evidence>
<dbReference type="OrthoDB" id="151583at2"/>
<organism evidence="2 3">
    <name type="scientific">Dictyobacter alpinus</name>
    <dbReference type="NCBI Taxonomy" id="2014873"/>
    <lineage>
        <taxon>Bacteria</taxon>
        <taxon>Bacillati</taxon>
        <taxon>Chloroflexota</taxon>
        <taxon>Ktedonobacteria</taxon>
        <taxon>Ktedonobacterales</taxon>
        <taxon>Dictyobacteraceae</taxon>
        <taxon>Dictyobacter</taxon>
    </lineage>
</organism>
<feature type="transmembrane region" description="Helical" evidence="1">
    <location>
        <begin position="252"/>
        <end position="272"/>
    </location>
</feature>
<feature type="transmembrane region" description="Helical" evidence="1">
    <location>
        <begin position="187"/>
        <end position="209"/>
    </location>
</feature>
<name>A0A402BC17_9CHLR</name>
<keyword evidence="1" id="KW-1133">Transmembrane helix</keyword>
<dbReference type="EMBL" id="BIFT01000001">
    <property type="protein sequence ID" value="GCE28817.1"/>
    <property type="molecule type" value="Genomic_DNA"/>
</dbReference>
<dbReference type="Proteomes" id="UP000287171">
    <property type="component" value="Unassembled WGS sequence"/>
</dbReference>
<keyword evidence="3" id="KW-1185">Reference proteome</keyword>
<feature type="transmembrane region" description="Helical" evidence="1">
    <location>
        <begin position="109"/>
        <end position="135"/>
    </location>
</feature>
<feature type="transmembrane region" description="Helical" evidence="1">
    <location>
        <begin position="312"/>
        <end position="330"/>
    </location>
</feature>
<evidence type="ECO:0000313" key="3">
    <source>
        <dbReference type="Proteomes" id="UP000287171"/>
    </source>
</evidence>
<feature type="transmembrane region" description="Helical" evidence="1">
    <location>
        <begin position="12"/>
        <end position="30"/>
    </location>
</feature>
<keyword evidence="1" id="KW-0472">Membrane</keyword>
<feature type="transmembrane region" description="Helical" evidence="1">
    <location>
        <begin position="221"/>
        <end position="246"/>
    </location>
</feature>
<accession>A0A402BC17</accession>
<dbReference type="RefSeq" id="WP_126628991.1">
    <property type="nucleotide sequence ID" value="NZ_BIFT01000001.1"/>
</dbReference>
<feature type="transmembrane region" description="Helical" evidence="1">
    <location>
        <begin position="67"/>
        <end position="89"/>
    </location>
</feature>
<keyword evidence="1" id="KW-0812">Transmembrane</keyword>
<reference evidence="3" key="1">
    <citation type="submission" date="2018-12" db="EMBL/GenBank/DDBJ databases">
        <title>Tengunoibacter tsumagoiensis gen. nov., sp. nov., Dictyobacter kobayashii sp. nov., D. alpinus sp. nov., and D. joshuensis sp. nov. and description of Dictyobacteraceae fam. nov. within the order Ktedonobacterales isolated from Tengu-no-mugimeshi.</title>
        <authorList>
            <person name="Wang C.M."/>
            <person name="Zheng Y."/>
            <person name="Sakai Y."/>
            <person name="Toyoda A."/>
            <person name="Minakuchi Y."/>
            <person name="Abe K."/>
            <person name="Yokota A."/>
            <person name="Yabe S."/>
        </authorList>
    </citation>
    <scope>NUCLEOTIDE SEQUENCE [LARGE SCALE GENOMIC DNA]</scope>
    <source>
        <strain evidence="3">Uno16</strain>
    </source>
</reference>
<protein>
    <submittedName>
        <fullName evidence="2">Uncharacterized protein</fullName>
    </submittedName>
</protein>
<sequence>MQTVRLSTWQRVGPVITLLVLAPLIAEFLFGSTHITTSYLFIVQMGGYGCASLIIRDLVRRQHKGWLAILLLGVAYALLEECVVLQSSLYPLFSQDIQHIYDRAFGVNWVYLLTMLVYESIWGIVLPILLCELIFPARRAEPWLNKQGFIITIIGYLVGSGVAWFSWTQHAVPTFYPKLNYQPSLPTIALAIVVAILIAVIALGPWPLPQHIQTSKRSVPWPWLVGLLAFMLALPWFILILFHYGVAPSIPVAIPLIGGIIWVALAFWLIWYWSGSTNWQDRHLLALSMGALLASMLAGFVTSGVALPIDRIGKLVLNIIAIVLLAYLGYKIRHKKLVPHGA</sequence>
<comment type="caution">
    <text evidence="2">The sequence shown here is derived from an EMBL/GenBank/DDBJ whole genome shotgun (WGS) entry which is preliminary data.</text>
</comment>
<feature type="transmembrane region" description="Helical" evidence="1">
    <location>
        <begin position="36"/>
        <end position="55"/>
    </location>
</feature>
<proteinExistence type="predicted"/>
<gene>
    <name evidence="2" type="ORF">KDA_43010</name>
</gene>
<feature type="transmembrane region" description="Helical" evidence="1">
    <location>
        <begin position="284"/>
        <end position="306"/>
    </location>
</feature>
<feature type="transmembrane region" description="Helical" evidence="1">
    <location>
        <begin position="147"/>
        <end position="167"/>
    </location>
</feature>
<evidence type="ECO:0000256" key="1">
    <source>
        <dbReference type="SAM" id="Phobius"/>
    </source>
</evidence>
<dbReference type="AlphaFoldDB" id="A0A402BC17"/>